<protein>
    <submittedName>
        <fullName evidence="1">Uncharacterized protein</fullName>
    </submittedName>
</protein>
<name>A0A3M7P485_BRAPC</name>
<evidence type="ECO:0000313" key="1">
    <source>
        <dbReference type="EMBL" id="RMZ93557.1"/>
    </source>
</evidence>
<reference evidence="1 2" key="1">
    <citation type="journal article" date="2018" name="Sci. Rep.">
        <title>Genomic signatures of local adaptation to the degree of environmental predictability in rotifers.</title>
        <authorList>
            <person name="Franch-Gras L."/>
            <person name="Hahn C."/>
            <person name="Garcia-Roger E.M."/>
            <person name="Carmona M.J."/>
            <person name="Serra M."/>
            <person name="Gomez A."/>
        </authorList>
    </citation>
    <scope>NUCLEOTIDE SEQUENCE [LARGE SCALE GENOMIC DNA]</scope>
    <source>
        <strain evidence="1">HYR1</strain>
    </source>
</reference>
<feature type="non-terminal residue" evidence="1">
    <location>
        <position position="1"/>
    </location>
</feature>
<proteinExistence type="predicted"/>
<evidence type="ECO:0000313" key="2">
    <source>
        <dbReference type="Proteomes" id="UP000276133"/>
    </source>
</evidence>
<dbReference type="Proteomes" id="UP000276133">
    <property type="component" value="Unassembled WGS sequence"/>
</dbReference>
<dbReference type="AlphaFoldDB" id="A0A3M7P485"/>
<comment type="caution">
    <text evidence="1">The sequence shown here is derived from an EMBL/GenBank/DDBJ whole genome shotgun (WGS) entry which is preliminary data.</text>
</comment>
<keyword evidence="2" id="KW-1185">Reference proteome</keyword>
<sequence>YKLINEHGEVVVLEDEEDTILANSADVEENYLNELKEKMSLSYKIAATNRNIKMEKSKIDFDRRIKKVDYNISDFVLSGLDNISRFDSNHAVIQEELVEFLDMMVKTSGLQEDFGRVEHVHIPYILSEDEYVEKGTCVGFVRFQNFNKHDSVASFLFNKEFAGREIKVWRNNFPTKATSLSKAYKLKNQVAATRREAVTKTEENDYSPRELKKETELRIKAENELLSCREKMAKAADTINLNS</sequence>
<dbReference type="EMBL" id="REGN01013716">
    <property type="protein sequence ID" value="RMZ93557.1"/>
    <property type="molecule type" value="Genomic_DNA"/>
</dbReference>
<gene>
    <name evidence="1" type="ORF">BpHYR1_006173</name>
</gene>
<dbReference type="OrthoDB" id="10182828at2759"/>
<organism evidence="1 2">
    <name type="scientific">Brachionus plicatilis</name>
    <name type="common">Marine rotifer</name>
    <name type="synonym">Brachionus muelleri</name>
    <dbReference type="NCBI Taxonomy" id="10195"/>
    <lineage>
        <taxon>Eukaryota</taxon>
        <taxon>Metazoa</taxon>
        <taxon>Spiralia</taxon>
        <taxon>Gnathifera</taxon>
        <taxon>Rotifera</taxon>
        <taxon>Eurotatoria</taxon>
        <taxon>Monogononta</taxon>
        <taxon>Pseudotrocha</taxon>
        <taxon>Ploima</taxon>
        <taxon>Brachionidae</taxon>
        <taxon>Brachionus</taxon>
    </lineage>
</organism>
<accession>A0A3M7P485</accession>